<feature type="non-terminal residue" evidence="2">
    <location>
        <position position="597"/>
    </location>
</feature>
<evidence type="ECO:0000313" key="3">
    <source>
        <dbReference type="Proteomes" id="UP000673691"/>
    </source>
</evidence>
<dbReference type="EMBL" id="JAEFCI010005912">
    <property type="protein sequence ID" value="KAG5460014.1"/>
    <property type="molecule type" value="Genomic_DNA"/>
</dbReference>
<feature type="region of interest" description="Disordered" evidence="1">
    <location>
        <begin position="565"/>
        <end position="597"/>
    </location>
</feature>
<dbReference type="AlphaFoldDB" id="A0A8H8DIN7"/>
<keyword evidence="3" id="KW-1185">Reference proteome</keyword>
<gene>
    <name evidence="2" type="ORF">BJ554DRAFT_7994</name>
</gene>
<feature type="compositionally biased region" description="Basic and acidic residues" evidence="1">
    <location>
        <begin position="388"/>
        <end position="397"/>
    </location>
</feature>
<organism evidence="2 3">
    <name type="scientific">Olpidium bornovanus</name>
    <dbReference type="NCBI Taxonomy" id="278681"/>
    <lineage>
        <taxon>Eukaryota</taxon>
        <taxon>Fungi</taxon>
        <taxon>Fungi incertae sedis</taxon>
        <taxon>Olpidiomycota</taxon>
        <taxon>Olpidiomycotina</taxon>
        <taxon>Olpidiomycetes</taxon>
        <taxon>Olpidiales</taxon>
        <taxon>Olpidiaceae</taxon>
        <taxon>Olpidium</taxon>
    </lineage>
</organism>
<feature type="non-terminal residue" evidence="2">
    <location>
        <position position="1"/>
    </location>
</feature>
<evidence type="ECO:0000313" key="2">
    <source>
        <dbReference type="EMBL" id="KAG5460014.1"/>
    </source>
</evidence>
<accession>A0A8H8DIN7</accession>
<sequence length="597" mass="64253">LPAFPRRASGTPGAVGLLRERLRAPPLAFTPCPSLPGFLPFSGSPLFRVLLSAEGVTPARLARFETLYDEVDYSGDEEDDILRHILADNVVEDAPTFPLLGPPCAVVQETRVAGGEPQHPPAEITNKNAKEGCGTDDGPQHAANPEGASSKSEGGARKFGQGVELAGMVAFAKRLLFGIGGLSKVVVRARAVPEMAIAERIRLLRNWNFGATWIESVVDRPTSLQFAVAGEPSVAVEPGGQRKSFAPATRFMFMAQVRTRGRAGFLRRDRSYNANRRCHYATVSENGTATGATEGQQRAIGTLFNAPTAQWGSLASKGSQGSKCHRALASVPLTVIEDRRGAGGQADRTVTAAIVDLGVEAGGTPRCQVQTWSRTAPRDDPLLGFPSRADDRRDMKRREERLPVAACTIDLVRRTGANLEPVANERARRFEDPIVLGAPTQDRSAKQFTSQCYPDTRGVFPENRRRFPAPACAAPRRLAGTDPNVCTATVLRVPHLLSESGATAVLAEPVKNGAGVPLTARNTFPRPPILFLVETGSAIKKLIAKDAGPAEEGQVMKKPRITDRLGVREDIGPSRLRQREHWRSVSKEMNVSTPAAA</sequence>
<protein>
    <submittedName>
        <fullName evidence="2">Uncharacterized protein</fullName>
    </submittedName>
</protein>
<proteinExistence type="predicted"/>
<dbReference type="Proteomes" id="UP000673691">
    <property type="component" value="Unassembled WGS sequence"/>
</dbReference>
<feature type="region of interest" description="Disordered" evidence="1">
    <location>
        <begin position="378"/>
        <end position="397"/>
    </location>
</feature>
<comment type="caution">
    <text evidence="2">The sequence shown here is derived from an EMBL/GenBank/DDBJ whole genome shotgun (WGS) entry which is preliminary data.</text>
</comment>
<feature type="compositionally biased region" description="Polar residues" evidence="1">
    <location>
        <begin position="587"/>
        <end position="597"/>
    </location>
</feature>
<name>A0A8H8DIN7_9FUNG</name>
<reference evidence="2 3" key="1">
    <citation type="journal article" name="Sci. Rep.">
        <title>Genome-scale phylogenetic analyses confirm Olpidium as the closest living zoosporic fungus to the non-flagellated, terrestrial fungi.</title>
        <authorList>
            <person name="Chang Y."/>
            <person name="Rochon D."/>
            <person name="Sekimoto S."/>
            <person name="Wang Y."/>
            <person name="Chovatia M."/>
            <person name="Sandor L."/>
            <person name="Salamov A."/>
            <person name="Grigoriev I.V."/>
            <person name="Stajich J.E."/>
            <person name="Spatafora J.W."/>
        </authorList>
    </citation>
    <scope>NUCLEOTIDE SEQUENCE [LARGE SCALE GENOMIC DNA]</scope>
    <source>
        <strain evidence="2">S191</strain>
    </source>
</reference>
<feature type="compositionally biased region" description="Basic and acidic residues" evidence="1">
    <location>
        <begin position="565"/>
        <end position="586"/>
    </location>
</feature>
<feature type="region of interest" description="Disordered" evidence="1">
    <location>
        <begin position="114"/>
        <end position="155"/>
    </location>
</feature>
<evidence type="ECO:0000256" key="1">
    <source>
        <dbReference type="SAM" id="MobiDB-lite"/>
    </source>
</evidence>